<sequence>MVSPIVAAIISFFFPGIGQVVQGETQKGIIMFVAAIVISIILTYALGTIGNIIYLIYAVYAAYDAYNMG</sequence>
<keyword evidence="1" id="KW-1133">Transmembrane helix</keyword>
<dbReference type="EMBL" id="CP017803">
    <property type="protein sequence ID" value="ATZ59567.1"/>
    <property type="molecule type" value="Genomic_DNA"/>
</dbReference>
<dbReference type="AlphaFoldDB" id="A0A2H4U621"/>
<evidence type="ECO:0000313" key="2">
    <source>
        <dbReference type="EMBL" id="ATZ59567.1"/>
    </source>
</evidence>
<evidence type="ECO:0000313" key="3">
    <source>
        <dbReference type="Proteomes" id="UP000232133"/>
    </source>
</evidence>
<keyword evidence="1" id="KW-0812">Transmembrane</keyword>
<dbReference type="RefSeq" id="WP_004034998.1">
    <property type="nucleotide sequence ID" value="NZ_CAYAVX010000022.1"/>
</dbReference>
<dbReference type="GeneID" id="35118434"/>
<protein>
    <recommendedName>
        <fullName evidence="4">TM2 domain-containing protein</fullName>
    </recommendedName>
</protein>
<gene>
    <name evidence="2" type="ORF">BK798_03615</name>
</gene>
<evidence type="ECO:0000256" key="1">
    <source>
        <dbReference type="SAM" id="Phobius"/>
    </source>
</evidence>
<dbReference type="Proteomes" id="UP000232133">
    <property type="component" value="Chromosome"/>
</dbReference>
<name>A0A2H4U621_METSM</name>
<reference evidence="2 3" key="1">
    <citation type="submission" date="2016-10" db="EMBL/GenBank/DDBJ databases">
        <authorList>
            <person name="Varghese N."/>
        </authorList>
    </citation>
    <scope>NUCLEOTIDE SEQUENCE [LARGE SCALE GENOMIC DNA]</scope>
    <source>
        <strain evidence="2 3">KB11</strain>
    </source>
</reference>
<evidence type="ECO:0008006" key="4">
    <source>
        <dbReference type="Google" id="ProtNLM"/>
    </source>
</evidence>
<feature type="transmembrane region" description="Helical" evidence="1">
    <location>
        <begin position="28"/>
        <end position="60"/>
    </location>
</feature>
<accession>A0A2H4U621</accession>
<keyword evidence="1" id="KW-0472">Membrane</keyword>
<organism evidence="2 3">
    <name type="scientific">Methanobrevibacter smithii</name>
    <dbReference type="NCBI Taxonomy" id="2173"/>
    <lineage>
        <taxon>Archaea</taxon>
        <taxon>Methanobacteriati</taxon>
        <taxon>Methanobacteriota</taxon>
        <taxon>Methanomada group</taxon>
        <taxon>Methanobacteria</taxon>
        <taxon>Methanobacteriales</taxon>
        <taxon>Methanobacteriaceae</taxon>
        <taxon>Methanobrevibacter</taxon>
    </lineage>
</organism>
<proteinExistence type="predicted"/>